<dbReference type="AlphaFoldDB" id="A0A5A8D893"/>
<dbReference type="EMBL" id="VLTL01000104">
    <property type="protein sequence ID" value="KAA0160857.1"/>
    <property type="molecule type" value="Genomic_DNA"/>
</dbReference>
<reference evidence="1 2" key="1">
    <citation type="submission" date="2019-07" db="EMBL/GenBank/DDBJ databases">
        <title>Genomes of Cafeteria roenbergensis.</title>
        <authorList>
            <person name="Fischer M.G."/>
            <person name="Hackl T."/>
            <person name="Roman M."/>
        </authorList>
    </citation>
    <scope>NUCLEOTIDE SEQUENCE [LARGE SCALE GENOMIC DNA]</scope>
    <source>
        <strain evidence="1 2">RCC970-E3</strain>
    </source>
</reference>
<dbReference type="Proteomes" id="UP000324907">
    <property type="component" value="Unassembled WGS sequence"/>
</dbReference>
<name>A0A5A8D893_CAFRO</name>
<accession>A0A5A8D893</accession>
<evidence type="ECO:0000313" key="2">
    <source>
        <dbReference type="Proteomes" id="UP000324907"/>
    </source>
</evidence>
<comment type="caution">
    <text evidence="1">The sequence shown here is derived from an EMBL/GenBank/DDBJ whole genome shotgun (WGS) entry which is preliminary data.</text>
</comment>
<sequence length="180" mass="19210">MAFAKDGRGFRHEPSGAAGRTIASVAGLIVWTRQVAQPDGTMSETRCLEPMAALFVSASEVVTALRSLLDLRAELLVAEDVDTVFVDTPSQLADEVVGLTRAAAEAPAKQQPQAMAASHKTRMPSLSSVLAKMGLDPAELEPMPLCGTGEVDCMGPRSQQRALSEKIHTFFTCTDPDRLL</sequence>
<gene>
    <name evidence="1" type="ORF">FNF28_05279</name>
</gene>
<protein>
    <submittedName>
        <fullName evidence="1">Uncharacterized protein</fullName>
    </submittedName>
</protein>
<evidence type="ECO:0000313" key="1">
    <source>
        <dbReference type="EMBL" id="KAA0160857.1"/>
    </source>
</evidence>
<organism evidence="1 2">
    <name type="scientific">Cafeteria roenbergensis</name>
    <name type="common">Marine flagellate</name>
    <dbReference type="NCBI Taxonomy" id="33653"/>
    <lineage>
        <taxon>Eukaryota</taxon>
        <taxon>Sar</taxon>
        <taxon>Stramenopiles</taxon>
        <taxon>Bigyra</taxon>
        <taxon>Opalozoa</taxon>
        <taxon>Bicosoecida</taxon>
        <taxon>Cafeteriaceae</taxon>
        <taxon>Cafeteria</taxon>
    </lineage>
</organism>
<proteinExistence type="predicted"/>